<evidence type="ECO:0000313" key="3">
    <source>
        <dbReference type="Proteomes" id="UP000008694"/>
    </source>
</evidence>
<dbReference type="HOGENOM" id="CLU_2112233_0_0_1"/>
<evidence type="ECO:0000256" key="1">
    <source>
        <dbReference type="SAM" id="MobiDB-lite"/>
    </source>
</evidence>
<accession>D7MPN7</accession>
<organism evidence="3">
    <name type="scientific">Arabidopsis lyrata subsp. lyrata</name>
    <name type="common">Lyre-leaved rock-cress</name>
    <dbReference type="NCBI Taxonomy" id="81972"/>
    <lineage>
        <taxon>Eukaryota</taxon>
        <taxon>Viridiplantae</taxon>
        <taxon>Streptophyta</taxon>
        <taxon>Embryophyta</taxon>
        <taxon>Tracheophyta</taxon>
        <taxon>Spermatophyta</taxon>
        <taxon>Magnoliopsida</taxon>
        <taxon>eudicotyledons</taxon>
        <taxon>Gunneridae</taxon>
        <taxon>Pentapetalae</taxon>
        <taxon>rosids</taxon>
        <taxon>malvids</taxon>
        <taxon>Brassicales</taxon>
        <taxon>Brassicaceae</taxon>
        <taxon>Camelineae</taxon>
        <taxon>Arabidopsis</taxon>
    </lineage>
</organism>
<name>D7MPN7_ARALL</name>
<feature type="compositionally biased region" description="Basic residues" evidence="1">
    <location>
        <begin position="1"/>
        <end position="11"/>
    </location>
</feature>
<keyword evidence="3" id="KW-1185">Reference proteome</keyword>
<dbReference type="Proteomes" id="UP000008694">
    <property type="component" value="Unassembled WGS sequence"/>
</dbReference>
<dbReference type="Gramene" id="scaffold_802428.1">
    <property type="protein sequence ID" value="scaffold_802428.1"/>
    <property type="gene ID" value="scaffold_802428.1"/>
</dbReference>
<gene>
    <name evidence="2" type="ORF">ARALYDRAFT_919028</name>
</gene>
<dbReference type="AlphaFoldDB" id="D7MPN7"/>
<reference evidence="3" key="1">
    <citation type="journal article" date="2011" name="Nat. Genet.">
        <title>The Arabidopsis lyrata genome sequence and the basis of rapid genome size change.</title>
        <authorList>
            <person name="Hu T.T."/>
            <person name="Pattyn P."/>
            <person name="Bakker E.G."/>
            <person name="Cao J."/>
            <person name="Cheng J.-F."/>
            <person name="Clark R.M."/>
            <person name="Fahlgren N."/>
            <person name="Fawcett J.A."/>
            <person name="Grimwood J."/>
            <person name="Gundlach H."/>
            <person name="Haberer G."/>
            <person name="Hollister J.D."/>
            <person name="Ossowski S."/>
            <person name="Ottilar R.P."/>
            <person name="Salamov A.A."/>
            <person name="Schneeberger K."/>
            <person name="Spannagl M."/>
            <person name="Wang X."/>
            <person name="Yang L."/>
            <person name="Nasrallah M.E."/>
            <person name="Bergelson J."/>
            <person name="Carrington J.C."/>
            <person name="Gaut B.S."/>
            <person name="Schmutz J."/>
            <person name="Mayer K.F.X."/>
            <person name="Van de Peer Y."/>
            <person name="Grigoriev I.V."/>
            <person name="Nordborg M."/>
            <person name="Weigel D."/>
            <person name="Guo Y.-L."/>
        </authorList>
    </citation>
    <scope>NUCLEOTIDE SEQUENCE [LARGE SCALE GENOMIC DNA]</scope>
    <source>
        <strain evidence="3">cv. MN47</strain>
    </source>
</reference>
<feature type="compositionally biased region" description="Basic and acidic residues" evidence="1">
    <location>
        <begin position="65"/>
        <end position="75"/>
    </location>
</feature>
<dbReference type="EMBL" id="GL348720">
    <property type="protein sequence ID" value="EFH40827.1"/>
    <property type="molecule type" value="Genomic_DNA"/>
</dbReference>
<sequence>MSLPHPRRRPREHLPPSLHQPIPCNLLRHLTPTTNRSLCLHHATTKTPRASPSDPPQHHPARPSPARDSHLHWIHEPSPPTSFFIRSPAHVLHSDIFFLREQNPSFARERHFFPV</sequence>
<protein>
    <submittedName>
        <fullName evidence="2">Predicted protein</fullName>
    </submittedName>
</protein>
<evidence type="ECO:0000313" key="2">
    <source>
        <dbReference type="EMBL" id="EFH40827.1"/>
    </source>
</evidence>
<feature type="region of interest" description="Disordered" evidence="1">
    <location>
        <begin position="39"/>
        <end position="75"/>
    </location>
</feature>
<proteinExistence type="predicted"/>
<feature type="region of interest" description="Disordered" evidence="1">
    <location>
        <begin position="1"/>
        <end position="23"/>
    </location>
</feature>